<dbReference type="EMBL" id="BSFF01000002">
    <property type="protein sequence ID" value="GLK56013.1"/>
    <property type="molecule type" value="Genomic_DNA"/>
</dbReference>
<dbReference type="Gene3D" id="3.60.21.10">
    <property type="match status" value="1"/>
</dbReference>
<reference evidence="4" key="3">
    <citation type="submission" date="2023-01" db="EMBL/GenBank/DDBJ databases">
        <authorList>
            <person name="Sun Q."/>
            <person name="Evtushenko L."/>
        </authorList>
    </citation>
    <scope>NUCLEOTIDE SEQUENCE</scope>
    <source>
        <strain evidence="4">VKM B-1606</strain>
    </source>
</reference>
<dbReference type="PANTHER" id="PTHR31302:SF31">
    <property type="entry name" value="PHOSPHODIESTERASE YAEI"/>
    <property type="match status" value="1"/>
</dbReference>
<proteinExistence type="predicted"/>
<keyword evidence="1" id="KW-0479">Metal-binding</keyword>
<name>A0A9W6IT43_9HYPH</name>
<evidence type="ECO:0000259" key="3">
    <source>
        <dbReference type="Pfam" id="PF00149"/>
    </source>
</evidence>
<evidence type="ECO:0000313" key="4">
    <source>
        <dbReference type="EMBL" id="GLK56013.1"/>
    </source>
</evidence>
<dbReference type="GO" id="GO:0009245">
    <property type="term" value="P:lipid A biosynthetic process"/>
    <property type="evidence" value="ECO:0007669"/>
    <property type="project" value="TreeGrafter"/>
</dbReference>
<feature type="domain" description="Calcineurin-like phosphoesterase" evidence="3">
    <location>
        <begin position="55"/>
        <end position="230"/>
    </location>
</feature>
<dbReference type="InterPro" id="IPR004843">
    <property type="entry name" value="Calcineurin-like_PHP"/>
</dbReference>
<protein>
    <submittedName>
        <fullName evidence="5">MPP superfamily phosphohydrolase</fullName>
    </submittedName>
    <submittedName>
        <fullName evidence="4">Metallophosphoesterase</fullName>
    </submittedName>
</protein>
<evidence type="ECO:0000313" key="5">
    <source>
        <dbReference type="EMBL" id="MBM7850719.1"/>
    </source>
</evidence>
<dbReference type="RefSeq" id="WP_204949111.1">
    <property type="nucleotide sequence ID" value="NZ_BSFF01000002.1"/>
</dbReference>
<comment type="caution">
    <text evidence="4">The sequence shown here is derived from an EMBL/GenBank/DDBJ whole genome shotgun (WGS) entry which is preliminary data.</text>
</comment>
<evidence type="ECO:0000313" key="6">
    <source>
        <dbReference type="Proteomes" id="UP000758856"/>
    </source>
</evidence>
<dbReference type="Pfam" id="PF00149">
    <property type="entry name" value="Metallophos"/>
    <property type="match status" value="1"/>
</dbReference>
<dbReference type="AlphaFoldDB" id="A0A9W6IT43"/>
<sequence length="296" mass="32637">MPLITRRALLASAGAGFFVAASGGAYAGLIEPGLMLNVTEYRLTPPGWPEDLPLSIAVIADVHVCEPFVPMSRVKRIVETVNALKPDLIVHLGDHEATYRFVSARVPPNEWAAAYADLSAPLGLYTILGNHDWWHNADTIRGALDGARIRIMENEAELIEHRGRRFWLGGLGDQLAHLFDRRRRMGEDDLPATLAQIRTKDPMVMLVHEPDIFDEMPARVSLTLAGHTHGGQIYVPGVPNPFIPRDYRGRFRYGHVVEEGRHMIISGGIGMSGLPVRFGVPPEIVMVRLGNEPAVA</sequence>
<reference evidence="4" key="1">
    <citation type="journal article" date="2014" name="Int. J. Syst. Evol. Microbiol.">
        <title>Complete genome sequence of Corynebacterium casei LMG S-19264T (=DSM 44701T), isolated from a smear-ripened cheese.</title>
        <authorList>
            <consortium name="US DOE Joint Genome Institute (JGI-PGF)"/>
            <person name="Walter F."/>
            <person name="Albersmeier A."/>
            <person name="Kalinowski J."/>
            <person name="Ruckert C."/>
        </authorList>
    </citation>
    <scope>NUCLEOTIDE SEQUENCE</scope>
    <source>
        <strain evidence="4">VKM B-1606</strain>
    </source>
</reference>
<dbReference type="Proteomes" id="UP000758856">
    <property type="component" value="Unassembled WGS sequence"/>
</dbReference>
<dbReference type="InterPro" id="IPR029052">
    <property type="entry name" value="Metallo-depent_PP-like"/>
</dbReference>
<evidence type="ECO:0000256" key="2">
    <source>
        <dbReference type="ARBA" id="ARBA00022801"/>
    </source>
</evidence>
<organism evidence="4 7">
    <name type="scientific">Methylopila capsulata</name>
    <dbReference type="NCBI Taxonomy" id="61654"/>
    <lineage>
        <taxon>Bacteria</taxon>
        <taxon>Pseudomonadati</taxon>
        <taxon>Pseudomonadota</taxon>
        <taxon>Alphaproteobacteria</taxon>
        <taxon>Hyphomicrobiales</taxon>
        <taxon>Methylopilaceae</taxon>
        <taxon>Methylopila</taxon>
    </lineage>
</organism>
<dbReference type="GO" id="GO:0016020">
    <property type="term" value="C:membrane"/>
    <property type="evidence" value="ECO:0007669"/>
    <property type="project" value="GOC"/>
</dbReference>
<dbReference type="InterPro" id="IPR006311">
    <property type="entry name" value="TAT_signal"/>
</dbReference>
<dbReference type="InterPro" id="IPR051158">
    <property type="entry name" value="Metallophosphoesterase_sf"/>
</dbReference>
<gene>
    <name evidence="4" type="ORF">GCM10008170_20320</name>
    <name evidence="5" type="ORF">JOD31_000931</name>
</gene>
<dbReference type="PANTHER" id="PTHR31302">
    <property type="entry name" value="TRANSMEMBRANE PROTEIN WITH METALLOPHOSPHOESTERASE DOMAIN-RELATED"/>
    <property type="match status" value="1"/>
</dbReference>
<reference evidence="5 6" key="2">
    <citation type="submission" date="2021-01" db="EMBL/GenBank/DDBJ databases">
        <title>Genomic Encyclopedia of Type Strains, Phase IV (KMG-IV): sequencing the most valuable type-strain genomes for metagenomic binning, comparative biology and taxonomic classification.</title>
        <authorList>
            <person name="Goeker M."/>
        </authorList>
    </citation>
    <scope>NUCLEOTIDE SEQUENCE [LARGE SCALE GENOMIC DNA]</scope>
    <source>
        <strain evidence="5 6">DSM 6130</strain>
    </source>
</reference>
<dbReference type="Proteomes" id="UP001143400">
    <property type="component" value="Unassembled WGS sequence"/>
</dbReference>
<dbReference type="CDD" id="cd07385">
    <property type="entry name" value="MPP_YkuE_C"/>
    <property type="match status" value="1"/>
</dbReference>
<dbReference type="GO" id="GO:0008758">
    <property type="term" value="F:UDP-2,3-diacylglucosamine hydrolase activity"/>
    <property type="evidence" value="ECO:0007669"/>
    <property type="project" value="TreeGrafter"/>
</dbReference>
<keyword evidence="2" id="KW-0378">Hydrolase</keyword>
<dbReference type="SUPFAM" id="SSF56300">
    <property type="entry name" value="Metallo-dependent phosphatases"/>
    <property type="match status" value="1"/>
</dbReference>
<evidence type="ECO:0000313" key="7">
    <source>
        <dbReference type="Proteomes" id="UP001143400"/>
    </source>
</evidence>
<dbReference type="GO" id="GO:0046872">
    <property type="term" value="F:metal ion binding"/>
    <property type="evidence" value="ECO:0007669"/>
    <property type="project" value="UniProtKB-KW"/>
</dbReference>
<keyword evidence="6" id="KW-1185">Reference proteome</keyword>
<dbReference type="PROSITE" id="PS51318">
    <property type="entry name" value="TAT"/>
    <property type="match status" value="1"/>
</dbReference>
<evidence type="ECO:0000256" key="1">
    <source>
        <dbReference type="ARBA" id="ARBA00022723"/>
    </source>
</evidence>
<dbReference type="EMBL" id="JAFBCY010000001">
    <property type="protein sequence ID" value="MBM7850719.1"/>
    <property type="molecule type" value="Genomic_DNA"/>
</dbReference>
<accession>A0A9W6IT43</accession>